<dbReference type="EMBL" id="JAFFZP010000016">
    <property type="protein sequence ID" value="MBN0987996.1"/>
    <property type="molecule type" value="Genomic_DNA"/>
</dbReference>
<dbReference type="CDD" id="cd06225">
    <property type="entry name" value="HAMP"/>
    <property type="match status" value="1"/>
</dbReference>
<feature type="domain" description="HAMP" evidence="12">
    <location>
        <begin position="361"/>
        <end position="413"/>
    </location>
</feature>
<comment type="subcellular location">
    <subcellularLocation>
        <location evidence="2">Membrane</location>
    </subcellularLocation>
</comment>
<dbReference type="SUPFAM" id="SSF158472">
    <property type="entry name" value="HAMP domain-like"/>
    <property type="match status" value="1"/>
</dbReference>
<evidence type="ECO:0000256" key="6">
    <source>
        <dbReference type="ARBA" id="ARBA00022741"/>
    </source>
</evidence>
<dbReference type="InterPro" id="IPR038188">
    <property type="entry name" value="TorS_sensor_sf"/>
</dbReference>
<dbReference type="CDD" id="cd00082">
    <property type="entry name" value="HisKA"/>
    <property type="match status" value="1"/>
</dbReference>
<protein>
    <recommendedName>
        <fullName evidence="3">histidine kinase</fullName>
        <ecNumber evidence="3">2.7.13.3</ecNumber>
    </recommendedName>
</protein>
<dbReference type="SMART" id="SM00387">
    <property type="entry name" value="HATPase_c"/>
    <property type="match status" value="1"/>
</dbReference>
<dbReference type="InterPro" id="IPR004358">
    <property type="entry name" value="Sig_transdc_His_kin-like_C"/>
</dbReference>
<dbReference type="PRINTS" id="PR00344">
    <property type="entry name" value="BCTRLSENSOR"/>
</dbReference>
<sequence>MKNGYKLGIRGRFFIAFGVLSALTLVATMISWISYNRLGDELNSLIKGNIQTLSLISELKEEGTKITLLAPTLLAAKDENSREQIWTELTSGIGGMRELLPKITAITADLQGQHQSLEQIKSLELTLAELDRYVRKNFEVQRLKVSENQRLRWAGGNFLAEIKSVTERAQLYLFSRINEDYPDAWAVKNYSGNDSVSEINADLQRLYRIEADVNLLTNLVDRAGHLPDLSSLIATQLHSEDIIQRIFQDLQKVNPLYGLERLEKTVGNIVSLTRGEGNIFSIRSEERQIIYNGEALLSQIREELNRLNELIAVQTTQTENAAQSSADTIRETIKKGRVWMLLMVVVSLLFTILTVWLYVGRNMVARITSLDASMRSIANGNLDQQVEVKGSDEIGTMARSLVSFRDQLATLQEELVQAGKLAALGQLSAGIAHEINQPLSAIGHYSHNGIRFLKQGKLEEVEKNLNQISNLKKRAAIIITRLKSLARPQKDNLVAVELKQAVDNVLLMLEGDEVRKLTDIQVAFESQHNQVKADPVQLEQVILNLVTNALDAMKEQPDKQIRIACQRNKDWLAIYVRDNGPGISSELREQIFEPFFTTKRRGQSLGLGLSISYNIINSFGGKLSVDLEATKGASFCIQLPEFRGSKS</sequence>
<evidence type="ECO:0000256" key="5">
    <source>
        <dbReference type="ARBA" id="ARBA00022679"/>
    </source>
</evidence>
<organism evidence="13 14">
    <name type="scientific">Amphritea pacifica</name>
    <dbReference type="NCBI Taxonomy" id="2811233"/>
    <lineage>
        <taxon>Bacteria</taxon>
        <taxon>Pseudomonadati</taxon>
        <taxon>Pseudomonadota</taxon>
        <taxon>Gammaproteobacteria</taxon>
        <taxon>Oceanospirillales</taxon>
        <taxon>Oceanospirillaceae</taxon>
        <taxon>Amphritea</taxon>
    </lineage>
</organism>
<evidence type="ECO:0000256" key="10">
    <source>
        <dbReference type="SAM" id="Phobius"/>
    </source>
</evidence>
<keyword evidence="7" id="KW-0418">Kinase</keyword>
<dbReference type="Proteomes" id="UP000760472">
    <property type="component" value="Unassembled WGS sequence"/>
</dbReference>
<dbReference type="Gene3D" id="3.30.565.10">
    <property type="entry name" value="Histidine kinase-like ATPase, C-terminal domain"/>
    <property type="match status" value="1"/>
</dbReference>
<dbReference type="InterPro" id="IPR003594">
    <property type="entry name" value="HATPase_dom"/>
</dbReference>
<dbReference type="PROSITE" id="PS50109">
    <property type="entry name" value="HIS_KIN"/>
    <property type="match status" value="1"/>
</dbReference>
<dbReference type="Gene3D" id="6.10.340.10">
    <property type="match status" value="1"/>
</dbReference>
<comment type="catalytic activity">
    <reaction evidence="1">
        <text>ATP + protein L-histidine = ADP + protein N-phospho-L-histidine.</text>
        <dbReference type="EC" id="2.7.13.3"/>
    </reaction>
</comment>
<keyword evidence="4" id="KW-0597">Phosphoprotein</keyword>
<feature type="domain" description="Histidine kinase" evidence="11">
    <location>
        <begin position="430"/>
        <end position="643"/>
    </location>
</feature>
<dbReference type="RefSeq" id="WP_205213692.1">
    <property type="nucleotide sequence ID" value="NZ_JAFFZP010000016.1"/>
</dbReference>
<keyword evidence="5" id="KW-0808">Transferase</keyword>
<keyword evidence="14" id="KW-1185">Reference proteome</keyword>
<evidence type="ECO:0000256" key="3">
    <source>
        <dbReference type="ARBA" id="ARBA00012438"/>
    </source>
</evidence>
<evidence type="ECO:0000313" key="14">
    <source>
        <dbReference type="Proteomes" id="UP000760472"/>
    </source>
</evidence>
<feature type="transmembrane region" description="Helical" evidence="10">
    <location>
        <begin position="338"/>
        <end position="359"/>
    </location>
</feature>
<feature type="transmembrane region" description="Helical" evidence="10">
    <location>
        <begin position="12"/>
        <end position="35"/>
    </location>
</feature>
<dbReference type="PANTHER" id="PTHR43065:SF46">
    <property type="entry name" value="C4-DICARBOXYLATE TRANSPORT SENSOR PROTEIN DCTB"/>
    <property type="match status" value="1"/>
</dbReference>
<gene>
    <name evidence="13" type="ORF">JW498_11525</name>
</gene>
<evidence type="ECO:0000256" key="1">
    <source>
        <dbReference type="ARBA" id="ARBA00000085"/>
    </source>
</evidence>
<keyword evidence="9" id="KW-0902">Two-component regulatory system</keyword>
<reference evidence="13 14" key="1">
    <citation type="submission" date="2021-02" db="EMBL/GenBank/DDBJ databases">
        <title>A novel species of genus Amphritea isolated from a fishpond in China.</title>
        <authorList>
            <person name="Lu H."/>
        </authorList>
    </citation>
    <scope>NUCLEOTIDE SEQUENCE [LARGE SCALE GENOMIC DNA]</scope>
    <source>
        <strain evidence="13 14">RP18W</strain>
    </source>
</reference>
<dbReference type="SMART" id="SM00304">
    <property type="entry name" value="HAMP"/>
    <property type="match status" value="1"/>
</dbReference>
<accession>A0ABS2W8S9</accession>
<dbReference type="EC" id="2.7.13.3" evidence="3"/>
<dbReference type="Pfam" id="PF02518">
    <property type="entry name" value="HATPase_c"/>
    <property type="match status" value="1"/>
</dbReference>
<dbReference type="SUPFAM" id="SSF47384">
    <property type="entry name" value="Homodimeric domain of signal transducing histidine kinase"/>
    <property type="match status" value="1"/>
</dbReference>
<keyword evidence="6" id="KW-0547">Nucleotide-binding</keyword>
<evidence type="ECO:0000313" key="13">
    <source>
        <dbReference type="EMBL" id="MBN0987996.1"/>
    </source>
</evidence>
<evidence type="ECO:0000256" key="4">
    <source>
        <dbReference type="ARBA" id="ARBA00022553"/>
    </source>
</evidence>
<dbReference type="Gene3D" id="1.10.287.130">
    <property type="match status" value="1"/>
</dbReference>
<comment type="caution">
    <text evidence="13">The sequence shown here is derived from an EMBL/GenBank/DDBJ whole genome shotgun (WGS) entry which is preliminary data.</text>
</comment>
<keyword evidence="10" id="KW-0812">Transmembrane</keyword>
<evidence type="ECO:0000256" key="8">
    <source>
        <dbReference type="ARBA" id="ARBA00022840"/>
    </source>
</evidence>
<dbReference type="InterPro" id="IPR003660">
    <property type="entry name" value="HAMP_dom"/>
</dbReference>
<dbReference type="PROSITE" id="PS50885">
    <property type="entry name" value="HAMP"/>
    <property type="match status" value="1"/>
</dbReference>
<dbReference type="InterPro" id="IPR003661">
    <property type="entry name" value="HisK_dim/P_dom"/>
</dbReference>
<dbReference type="InterPro" id="IPR036890">
    <property type="entry name" value="HATPase_C_sf"/>
</dbReference>
<keyword evidence="8" id="KW-0067">ATP-binding</keyword>
<dbReference type="Gene3D" id="1.20.58.920">
    <property type="match status" value="1"/>
</dbReference>
<dbReference type="InterPro" id="IPR005467">
    <property type="entry name" value="His_kinase_dom"/>
</dbReference>
<evidence type="ECO:0000256" key="9">
    <source>
        <dbReference type="ARBA" id="ARBA00023012"/>
    </source>
</evidence>
<evidence type="ECO:0000256" key="7">
    <source>
        <dbReference type="ARBA" id="ARBA00022777"/>
    </source>
</evidence>
<evidence type="ECO:0000259" key="11">
    <source>
        <dbReference type="PROSITE" id="PS50109"/>
    </source>
</evidence>
<evidence type="ECO:0000256" key="2">
    <source>
        <dbReference type="ARBA" id="ARBA00004370"/>
    </source>
</evidence>
<dbReference type="Pfam" id="PF00672">
    <property type="entry name" value="HAMP"/>
    <property type="match status" value="1"/>
</dbReference>
<keyword evidence="10" id="KW-0472">Membrane</keyword>
<keyword evidence="10" id="KW-1133">Transmembrane helix</keyword>
<evidence type="ECO:0000259" key="12">
    <source>
        <dbReference type="PROSITE" id="PS50885"/>
    </source>
</evidence>
<dbReference type="SMART" id="SM00388">
    <property type="entry name" value="HisKA"/>
    <property type="match status" value="1"/>
</dbReference>
<dbReference type="SUPFAM" id="SSF55874">
    <property type="entry name" value="ATPase domain of HSP90 chaperone/DNA topoisomerase II/histidine kinase"/>
    <property type="match status" value="1"/>
</dbReference>
<dbReference type="PANTHER" id="PTHR43065">
    <property type="entry name" value="SENSOR HISTIDINE KINASE"/>
    <property type="match status" value="1"/>
</dbReference>
<name>A0ABS2W8S9_9GAMM</name>
<dbReference type="InterPro" id="IPR036097">
    <property type="entry name" value="HisK_dim/P_sf"/>
</dbReference>
<proteinExistence type="predicted"/>